<comment type="caution">
    <text evidence="2">The sequence shown here is derived from an EMBL/GenBank/DDBJ whole genome shotgun (WGS) entry which is preliminary data.</text>
</comment>
<protein>
    <submittedName>
        <fullName evidence="2">Uncharacterized protein</fullName>
    </submittedName>
</protein>
<dbReference type="AlphaFoldDB" id="A0A6P2BTG4"/>
<keyword evidence="3" id="KW-1185">Reference proteome</keyword>
<dbReference type="EMBL" id="RPFW01000006">
    <property type="protein sequence ID" value="TVZ01516.1"/>
    <property type="molecule type" value="Genomic_DNA"/>
</dbReference>
<name>A0A6P2BTG4_9ACTN</name>
<sequence>MHRQGRRPSAGPRQGRRRRPGGRERSAAAGQARAGPPTRAQGRWSPTATRSTDATSSLAGAINAISTLYKQNGTRGQQRPRSR</sequence>
<evidence type="ECO:0000256" key="1">
    <source>
        <dbReference type="SAM" id="MobiDB-lite"/>
    </source>
</evidence>
<feature type="compositionally biased region" description="Polar residues" evidence="1">
    <location>
        <begin position="44"/>
        <end position="59"/>
    </location>
</feature>
<organism evidence="2 3">
    <name type="scientific">Trebonia kvetii</name>
    <dbReference type="NCBI Taxonomy" id="2480626"/>
    <lineage>
        <taxon>Bacteria</taxon>
        <taxon>Bacillati</taxon>
        <taxon>Actinomycetota</taxon>
        <taxon>Actinomycetes</taxon>
        <taxon>Streptosporangiales</taxon>
        <taxon>Treboniaceae</taxon>
        <taxon>Trebonia</taxon>
    </lineage>
</organism>
<evidence type="ECO:0000313" key="3">
    <source>
        <dbReference type="Proteomes" id="UP000460272"/>
    </source>
</evidence>
<reference evidence="2 3" key="1">
    <citation type="submission" date="2018-11" db="EMBL/GenBank/DDBJ databases">
        <title>Trebonia kvetii gen.nov., sp.nov., a novel acidophilic actinobacterium, and proposal of the new actinobacterial family Treboniaceae fam. nov.</title>
        <authorList>
            <person name="Rapoport D."/>
            <person name="Sagova-Mareckova M."/>
            <person name="Sedlacek I."/>
            <person name="Provaznik J."/>
            <person name="Kralova S."/>
            <person name="Pavlinic D."/>
            <person name="Benes V."/>
            <person name="Kopecky J."/>
        </authorList>
    </citation>
    <scope>NUCLEOTIDE SEQUENCE [LARGE SCALE GENOMIC DNA]</scope>
    <source>
        <strain evidence="2 3">15Tr583</strain>
    </source>
</reference>
<gene>
    <name evidence="2" type="ORF">EAS64_28865</name>
</gene>
<evidence type="ECO:0000313" key="2">
    <source>
        <dbReference type="EMBL" id="TVZ01516.1"/>
    </source>
</evidence>
<proteinExistence type="predicted"/>
<dbReference type="Proteomes" id="UP000460272">
    <property type="component" value="Unassembled WGS sequence"/>
</dbReference>
<accession>A0A6P2BTG4</accession>
<feature type="region of interest" description="Disordered" evidence="1">
    <location>
        <begin position="1"/>
        <end position="59"/>
    </location>
</feature>